<evidence type="ECO:0000256" key="1">
    <source>
        <dbReference type="SAM" id="Phobius"/>
    </source>
</evidence>
<protein>
    <submittedName>
        <fullName evidence="3">HD-GYP domain-containing protein</fullName>
        <ecNumber evidence="3">3.1.4.-</ecNumber>
    </submittedName>
</protein>
<dbReference type="SMART" id="SM00471">
    <property type="entry name" value="HDc"/>
    <property type="match status" value="1"/>
</dbReference>
<organism evidence="3 4">
    <name type="scientific">Deinococcus hohokamensis</name>
    <dbReference type="NCBI Taxonomy" id="309883"/>
    <lineage>
        <taxon>Bacteria</taxon>
        <taxon>Thermotogati</taxon>
        <taxon>Deinococcota</taxon>
        <taxon>Deinococci</taxon>
        <taxon>Deinococcales</taxon>
        <taxon>Deinococcaceae</taxon>
        <taxon>Deinococcus</taxon>
    </lineage>
</organism>
<dbReference type="PANTHER" id="PTHR45228">
    <property type="entry name" value="CYCLIC DI-GMP PHOSPHODIESTERASE TM_0186-RELATED"/>
    <property type="match status" value="1"/>
</dbReference>
<dbReference type="InterPro" id="IPR006675">
    <property type="entry name" value="HDIG_dom"/>
</dbReference>
<dbReference type="Pfam" id="PF13487">
    <property type="entry name" value="HD_5"/>
    <property type="match status" value="1"/>
</dbReference>
<reference evidence="4" key="1">
    <citation type="journal article" date="2019" name="Int. J. Syst. Evol. Microbiol.">
        <title>The Global Catalogue of Microorganisms (GCM) 10K type strain sequencing project: providing services to taxonomists for standard genome sequencing and annotation.</title>
        <authorList>
            <consortium name="The Broad Institute Genomics Platform"/>
            <consortium name="The Broad Institute Genome Sequencing Center for Infectious Disease"/>
            <person name="Wu L."/>
            <person name="Ma J."/>
        </authorList>
    </citation>
    <scope>NUCLEOTIDE SEQUENCE [LARGE SCALE GENOMIC DNA]</scope>
    <source>
        <strain evidence="4">CCUG 55995</strain>
    </source>
</reference>
<accession>A0ABV9IB59</accession>
<dbReference type="InterPro" id="IPR037522">
    <property type="entry name" value="HD_GYP_dom"/>
</dbReference>
<dbReference type="EMBL" id="JBHSEI010000010">
    <property type="protein sequence ID" value="MFC4639587.1"/>
    <property type="molecule type" value="Genomic_DNA"/>
</dbReference>
<dbReference type="InterPro" id="IPR003607">
    <property type="entry name" value="HD/PDEase_dom"/>
</dbReference>
<dbReference type="Proteomes" id="UP001595952">
    <property type="component" value="Unassembled WGS sequence"/>
</dbReference>
<gene>
    <name evidence="3" type="ORF">ACFO0D_14715</name>
</gene>
<feature type="domain" description="HD-GYP" evidence="2">
    <location>
        <begin position="256"/>
        <end position="450"/>
    </location>
</feature>
<dbReference type="InterPro" id="IPR052020">
    <property type="entry name" value="Cyclic_di-GMP/3'3'-cGAMP_PDE"/>
</dbReference>
<evidence type="ECO:0000259" key="2">
    <source>
        <dbReference type="PROSITE" id="PS51832"/>
    </source>
</evidence>
<sequence length="450" mass="48614">MWHSSPWPAGLALLGLAVLVTGTLSGHDPLLTGGALLLALSLPTEVPALRWTGLAAYPAAFVGSLLRPGASLGLADLLGALLIGAALGWLVLRRHQAAQGEAWRGRVAVALQDGSRQLSEARDAGAMIRAGLGILGTLQVAPHLAFIAYRGGTPFILEARGAYTALLNRPLNPGESAGRSVQTDHRVAEQALSLLRPEDGRHAHLAPVYGHGGVHLGGLLISRAPRPFDREERSAVDAFGRLLGAQLGQWQAICDLRDANDLTLRALGAALEHRDDDTGGHTARVVALSVRLARHLGWGEAQIQALRWGAYLHDLGKLAIPDGILHKPGPLSDQERLVIQTHAIRGHDMLQDLHFLPAETLDLVRYHHERWDGKGYPAGLRGTQIPESARLFSIVDVYDALTHARPYKPAWTRERALREIDAQAGQQFDPEYVAAFVQLVAERDEAQLVR</sequence>
<keyword evidence="4" id="KW-1185">Reference proteome</keyword>
<proteinExistence type="predicted"/>
<dbReference type="EC" id="3.1.4.-" evidence="3"/>
<evidence type="ECO:0000313" key="4">
    <source>
        <dbReference type="Proteomes" id="UP001595952"/>
    </source>
</evidence>
<dbReference type="GO" id="GO:0016787">
    <property type="term" value="F:hydrolase activity"/>
    <property type="evidence" value="ECO:0007669"/>
    <property type="project" value="UniProtKB-KW"/>
</dbReference>
<keyword evidence="1" id="KW-0812">Transmembrane</keyword>
<dbReference type="PROSITE" id="PS51832">
    <property type="entry name" value="HD_GYP"/>
    <property type="match status" value="1"/>
</dbReference>
<dbReference type="RefSeq" id="WP_380062572.1">
    <property type="nucleotide sequence ID" value="NZ_JBHSEI010000010.1"/>
</dbReference>
<keyword evidence="1" id="KW-0472">Membrane</keyword>
<keyword evidence="3" id="KW-0378">Hydrolase</keyword>
<dbReference type="CDD" id="cd00077">
    <property type="entry name" value="HDc"/>
    <property type="match status" value="1"/>
</dbReference>
<keyword evidence="1" id="KW-1133">Transmembrane helix</keyword>
<comment type="caution">
    <text evidence="3">The sequence shown here is derived from an EMBL/GenBank/DDBJ whole genome shotgun (WGS) entry which is preliminary data.</text>
</comment>
<feature type="transmembrane region" description="Helical" evidence="1">
    <location>
        <begin position="73"/>
        <end position="92"/>
    </location>
</feature>
<name>A0ABV9IB59_9DEIO</name>
<evidence type="ECO:0000313" key="3">
    <source>
        <dbReference type="EMBL" id="MFC4639587.1"/>
    </source>
</evidence>
<dbReference type="NCBIfam" id="TIGR00277">
    <property type="entry name" value="HDIG"/>
    <property type="match status" value="1"/>
</dbReference>
<dbReference type="SUPFAM" id="SSF109604">
    <property type="entry name" value="HD-domain/PDEase-like"/>
    <property type="match status" value="1"/>
</dbReference>
<dbReference type="Gene3D" id="1.10.3210.10">
    <property type="entry name" value="Hypothetical protein af1432"/>
    <property type="match status" value="1"/>
</dbReference>